<evidence type="ECO:0000313" key="3">
    <source>
        <dbReference type="Proteomes" id="UP000184211"/>
    </source>
</evidence>
<dbReference type="AlphaFoldDB" id="A0A1M5VI62"/>
<dbReference type="InterPro" id="IPR025334">
    <property type="entry name" value="DUF4240"/>
</dbReference>
<dbReference type="STRING" id="870908.SAMN04488044_3179"/>
<organism evidence="2 3">
    <name type="scientific">Cognatishimia maritima</name>
    <dbReference type="NCBI Taxonomy" id="870908"/>
    <lineage>
        <taxon>Bacteria</taxon>
        <taxon>Pseudomonadati</taxon>
        <taxon>Pseudomonadota</taxon>
        <taxon>Alphaproteobacteria</taxon>
        <taxon>Rhodobacterales</taxon>
        <taxon>Paracoccaceae</taxon>
        <taxon>Cognatishimia</taxon>
    </lineage>
</organism>
<dbReference type="EMBL" id="FQWM01000008">
    <property type="protein sequence ID" value="SHH74936.1"/>
    <property type="molecule type" value="Genomic_DNA"/>
</dbReference>
<accession>A0A1M5VI62</accession>
<dbReference type="RefSeq" id="WP_072794008.1">
    <property type="nucleotide sequence ID" value="NZ_FQWM01000008.1"/>
</dbReference>
<gene>
    <name evidence="2" type="ORF">SAMN04488044_3179</name>
</gene>
<feature type="domain" description="DUF4240" evidence="1">
    <location>
        <begin position="1"/>
        <end position="118"/>
    </location>
</feature>
<dbReference type="Proteomes" id="UP000184211">
    <property type="component" value="Unassembled WGS sequence"/>
</dbReference>
<reference evidence="3" key="1">
    <citation type="submission" date="2016-11" db="EMBL/GenBank/DDBJ databases">
        <authorList>
            <person name="Varghese N."/>
            <person name="Submissions S."/>
        </authorList>
    </citation>
    <scope>NUCLEOTIDE SEQUENCE [LARGE SCALE GENOMIC DNA]</scope>
    <source>
        <strain evidence="3">DSM 28223</strain>
    </source>
</reference>
<evidence type="ECO:0000259" key="1">
    <source>
        <dbReference type="Pfam" id="PF14024"/>
    </source>
</evidence>
<dbReference type="OrthoDB" id="7875139at2"/>
<name>A0A1M5VI62_9RHOB</name>
<keyword evidence="3" id="KW-1185">Reference proteome</keyword>
<dbReference type="Pfam" id="PF14024">
    <property type="entry name" value="DUF4240"/>
    <property type="match status" value="1"/>
</dbReference>
<evidence type="ECO:0000313" key="2">
    <source>
        <dbReference type="EMBL" id="SHH74936.1"/>
    </source>
</evidence>
<sequence>MDRASFWSLIELIEGDGKDDSSTNLEPLISELSKKSGEQIADFYEMLAQVTHALDTSQHYRRFSWFRGHSDTFLYTRLSVVAQGSSFYHQVLENPKMFPKRSSRWLEELLYVADEAFRKSTGGEFDRDSTVCIESFSNEKGWAK</sequence>
<protein>
    <recommendedName>
        <fullName evidence="1">DUF4240 domain-containing protein</fullName>
    </recommendedName>
</protein>
<proteinExistence type="predicted"/>